<reference evidence="2" key="1">
    <citation type="submission" date="2017-02" db="EMBL/GenBank/DDBJ databases">
        <authorList>
            <person name="Varghese N."/>
            <person name="Submissions S."/>
        </authorList>
    </citation>
    <scope>NUCLEOTIDE SEQUENCE [LARGE SCALE GENOMIC DNA]</scope>
    <source>
        <strain evidence="2">DSM 24967</strain>
    </source>
</reference>
<sequence length="1356" mass="148527">MNKLADLKIKALLLILFTWSGSTVSGINDFPPVHDELNLLTTPKILQWNNQSRLEAPVAGGALVQGVYLSFSDGGEGSVWNEMEVNKLVSAPETNPTTTAWWIDGSALNLFAGEAKRMAVTFQLSTKYLKQVNDLEIVLDANRFEGANMDLDFDLKLEVFDLNGIPVPYSSVYAGGTSSFGVIPGIYNTGDRRKVLKFFQRSTDPGVPSPFIPGSLDNKLLRITLVSGIPVGEIGAHAPAALVVNRISIQSETPLLNLDLSNHKVFEAGMNCITPFVPENTVTLSASGLTLPASVVPTSQVTTKGAVQTPDIRIVSPLGFRLNDGQNQPVDSREVTLQSTSMSFQYAFNPVNINTFNGSFAAAAQFTNQNDPLSPIEELTTTSASVAGNSVPELFLSANKITFNESGSTQSVQIWGKNIPMDDRSDFYYEGVCSSDDPDGSTWSFAQVENHFTVSNLGVIEKLPSNTLDITFAQEMNNLYLDVAKYLRINANYSIPLAIKGVNTFTGAEYADFSNADINLSPFPQVLVIGDVAVVWFEYEKAGGVPGMVVGDLSTAFYAPYDETIAETLYSRPKTFVLKGAKIKPDANDEAAFEISLEKYGAHELDGHHAFMYSTDQGATWKTPATKDTLRVKLLTVQDAVDFAEKGVKLMVRFRPDCRGYEPWMQTATALPQPHEMYKWAPHHNLLKAVQVGKMETVHTEALVYGDTRAVLTNTINSWHFEDVMDTNYMGMWGSSLTTSNFRKDYGITYLNTCGEQSNPLNKGEFYITGYNLINNVRVHYYKDVNNPSAFQVSVEALEGFGEVDGLTIKPNKYGEVVARVSVVFAPTMKAADCRTVTDSITVVYSGKAIRSSSDQVWDPNFNYNDYFRGYNADNSFIYASYNYPAAQIRGQVYEPTFHKVEVADLTTSVNTSATRRFTFMATDLDRSKKKVSIALVGSKTSPFSITPTEFPIDANGNVSAEVTLTFTPTPQNLCDNQISAMTYTYGDCQQGDLPFSGVLGTTVVGQPTFQPFEAGDIQGDRADLRIVPAMGADNYQVGVGILKYSKKTSSIFMSEVYAKSNVIYVELFNGTGEKLNEEILVEGSPNYYLEVYEGDNLVKSVTIDTTDSLLWNPYGIAIKTIPLDLLSNQNYRIQLKQGRLSLDVYEFTGDVSHKTKRDDLPADSYLCDTFQEQSWTTVGGWHTSLGYAAQEPRYASMFQDEVNGAGFSEYFDTQSVERSSYGFDSGLSVSGLKKGTTYTAYAYTVSPCEGVTVHGTPSVKLIPCSDSDRLSGDPMEGVRFGYFTGVDRLDAKQKIYASEGKIVAVGITEPLSVYNALGIKMKTATAEEASSGITVPAGIYMVKSGSLSTKVVVGR</sequence>
<dbReference type="EMBL" id="FUYQ01000017">
    <property type="protein sequence ID" value="SKB68517.1"/>
    <property type="molecule type" value="Genomic_DNA"/>
</dbReference>
<keyword evidence="2" id="KW-1185">Reference proteome</keyword>
<evidence type="ECO:0000313" key="1">
    <source>
        <dbReference type="EMBL" id="SKB68517.1"/>
    </source>
</evidence>
<accession>A0A1T5DA83</accession>
<dbReference type="Proteomes" id="UP000190852">
    <property type="component" value="Unassembled WGS sequence"/>
</dbReference>
<name>A0A1T5DA83_9BACT</name>
<gene>
    <name evidence="1" type="ORF">SAMN05660349_02344</name>
</gene>
<evidence type="ECO:0000313" key="2">
    <source>
        <dbReference type="Proteomes" id="UP000190852"/>
    </source>
</evidence>
<organism evidence="1 2">
    <name type="scientific">Parabacteroides chartae</name>
    <dbReference type="NCBI Taxonomy" id="1037355"/>
    <lineage>
        <taxon>Bacteria</taxon>
        <taxon>Pseudomonadati</taxon>
        <taxon>Bacteroidota</taxon>
        <taxon>Bacteroidia</taxon>
        <taxon>Bacteroidales</taxon>
        <taxon>Tannerellaceae</taxon>
        <taxon>Parabacteroides</taxon>
    </lineage>
</organism>
<proteinExistence type="predicted"/>
<protein>
    <submittedName>
        <fullName evidence="1">Uncharacterized protein</fullName>
    </submittedName>
</protein>
<dbReference type="RefSeq" id="WP_079683804.1">
    <property type="nucleotide sequence ID" value="NZ_FUYQ01000017.1"/>
</dbReference>